<keyword evidence="6 7" id="KW-0472">Membrane</keyword>
<organism evidence="8 9">
    <name type="scientific">Steroidobacter agaridevorans</name>
    <dbReference type="NCBI Taxonomy" id="2695856"/>
    <lineage>
        <taxon>Bacteria</taxon>
        <taxon>Pseudomonadati</taxon>
        <taxon>Pseudomonadota</taxon>
        <taxon>Gammaproteobacteria</taxon>
        <taxon>Steroidobacterales</taxon>
        <taxon>Steroidobacteraceae</taxon>
        <taxon>Steroidobacter</taxon>
    </lineage>
</organism>
<keyword evidence="5 7" id="KW-1133">Transmembrane helix</keyword>
<dbReference type="EMBL" id="BLJN01000002">
    <property type="protein sequence ID" value="GFE80387.1"/>
    <property type="molecule type" value="Genomic_DNA"/>
</dbReference>
<sequence length="194" mass="21105">MDILSAVITLWLIMDPLGNVPVFLAVLKRVPPERRRKVLVREVLIAYVVLIFFMLVGDKALTLLQIKQETISIAGGIVLFLIALRMIFPAPGGHDEAGDDEPLVVPLAIPLIAGPSTLATLLLLRATAESTFQLWLATTIAWSATAAILIAAPFFYRALGERGLIAMERLMGMVLVMISVQMFLNGVATFLHSA</sequence>
<dbReference type="Pfam" id="PF01914">
    <property type="entry name" value="MarC"/>
    <property type="match status" value="1"/>
</dbReference>
<reference evidence="9" key="1">
    <citation type="submission" date="2020-01" db="EMBL/GenBank/DDBJ databases">
        <title>'Steroidobacter agaridevorans' sp. nov., agar-degrading bacteria isolated from rhizosphere soils.</title>
        <authorList>
            <person name="Ikenaga M."/>
            <person name="Kataoka M."/>
            <person name="Murouchi A."/>
            <person name="Katsuragi S."/>
            <person name="Sakai M."/>
        </authorList>
    </citation>
    <scope>NUCLEOTIDE SEQUENCE [LARGE SCALE GENOMIC DNA]</scope>
    <source>
        <strain evidence="9">YU21-B</strain>
    </source>
</reference>
<feature type="transmembrane region" description="Helical" evidence="7">
    <location>
        <begin position="71"/>
        <end position="91"/>
    </location>
</feature>
<evidence type="ECO:0000256" key="1">
    <source>
        <dbReference type="ARBA" id="ARBA00004651"/>
    </source>
</evidence>
<dbReference type="GO" id="GO:0005886">
    <property type="term" value="C:plasma membrane"/>
    <property type="evidence" value="ECO:0007669"/>
    <property type="project" value="UniProtKB-SubCell"/>
</dbReference>
<evidence type="ECO:0000256" key="5">
    <source>
        <dbReference type="ARBA" id="ARBA00022989"/>
    </source>
</evidence>
<dbReference type="AlphaFoldDB" id="A0A829YAR2"/>
<keyword evidence="4 7" id="KW-0812">Transmembrane</keyword>
<feature type="transmembrane region" description="Helical" evidence="7">
    <location>
        <begin position="6"/>
        <end position="27"/>
    </location>
</feature>
<proteinExistence type="inferred from homology"/>
<evidence type="ECO:0000313" key="9">
    <source>
        <dbReference type="Proteomes" id="UP000445000"/>
    </source>
</evidence>
<feature type="transmembrane region" description="Helical" evidence="7">
    <location>
        <begin position="39"/>
        <end position="56"/>
    </location>
</feature>
<dbReference type="NCBIfam" id="TIGR00427">
    <property type="entry name" value="NAAT family transporter"/>
    <property type="match status" value="1"/>
</dbReference>
<accession>A0A829YAR2</accession>
<feature type="transmembrane region" description="Helical" evidence="7">
    <location>
        <begin position="132"/>
        <end position="158"/>
    </location>
</feature>
<comment type="similarity">
    <text evidence="2 7">Belongs to the UPF0056 (MarC) family.</text>
</comment>
<comment type="caution">
    <text evidence="8">The sequence shown here is derived from an EMBL/GenBank/DDBJ whole genome shotgun (WGS) entry which is preliminary data.</text>
</comment>
<evidence type="ECO:0000256" key="7">
    <source>
        <dbReference type="RuleBase" id="RU362048"/>
    </source>
</evidence>
<evidence type="ECO:0000256" key="4">
    <source>
        <dbReference type="ARBA" id="ARBA00022692"/>
    </source>
</evidence>
<name>A0A829YAR2_9GAMM</name>
<dbReference type="NCBIfam" id="NF008010">
    <property type="entry name" value="PRK10739.1"/>
    <property type="match status" value="1"/>
</dbReference>
<evidence type="ECO:0000313" key="8">
    <source>
        <dbReference type="EMBL" id="GFE80387.1"/>
    </source>
</evidence>
<dbReference type="RefSeq" id="WP_161812075.1">
    <property type="nucleotide sequence ID" value="NZ_BLJN01000002.1"/>
</dbReference>
<evidence type="ECO:0000256" key="3">
    <source>
        <dbReference type="ARBA" id="ARBA00022475"/>
    </source>
</evidence>
<keyword evidence="3" id="KW-1003">Cell membrane</keyword>
<gene>
    <name evidence="8" type="primary">yhgN</name>
    <name evidence="8" type="ORF">GCM10011487_23870</name>
</gene>
<dbReference type="InterPro" id="IPR002771">
    <property type="entry name" value="Multi_antbiot-R_MarC"/>
</dbReference>
<feature type="transmembrane region" description="Helical" evidence="7">
    <location>
        <begin position="170"/>
        <end position="191"/>
    </location>
</feature>
<evidence type="ECO:0000256" key="2">
    <source>
        <dbReference type="ARBA" id="ARBA00009784"/>
    </source>
</evidence>
<protein>
    <recommendedName>
        <fullName evidence="7">UPF0056 membrane protein</fullName>
    </recommendedName>
</protein>
<dbReference type="Proteomes" id="UP000445000">
    <property type="component" value="Unassembled WGS sequence"/>
</dbReference>
<feature type="transmembrane region" description="Helical" evidence="7">
    <location>
        <begin position="103"/>
        <end position="126"/>
    </location>
</feature>
<evidence type="ECO:0000256" key="6">
    <source>
        <dbReference type="ARBA" id="ARBA00023136"/>
    </source>
</evidence>
<keyword evidence="9" id="KW-1185">Reference proteome</keyword>
<dbReference type="PANTHER" id="PTHR33508">
    <property type="entry name" value="UPF0056 MEMBRANE PROTEIN YHCE"/>
    <property type="match status" value="1"/>
</dbReference>
<dbReference type="PANTHER" id="PTHR33508:SF10">
    <property type="entry name" value="UPF0056 INNER MEMBRANE PROTEIN YHGN"/>
    <property type="match status" value="1"/>
</dbReference>
<comment type="subcellular location">
    <subcellularLocation>
        <location evidence="1 7">Cell membrane</location>
        <topology evidence="1 7">Multi-pass membrane protein</topology>
    </subcellularLocation>
</comment>